<dbReference type="GO" id="GO:0016887">
    <property type="term" value="F:ATP hydrolysis activity"/>
    <property type="evidence" value="ECO:0007669"/>
    <property type="project" value="InterPro"/>
</dbReference>
<dbReference type="InterPro" id="IPR003593">
    <property type="entry name" value="AAA+_ATPase"/>
</dbReference>
<reference evidence="5" key="1">
    <citation type="submission" date="2022-01" db="EMBL/GenBank/DDBJ databases">
        <title>Antribacter sp. nov., isolated from Guizhou of China.</title>
        <authorList>
            <person name="Chengliang C."/>
            <person name="Ya Z."/>
        </authorList>
    </citation>
    <scope>NUCLEOTIDE SEQUENCE</scope>
    <source>
        <strain evidence="5">KLBMP 9083</strain>
    </source>
</reference>
<dbReference type="InterPro" id="IPR003439">
    <property type="entry name" value="ABC_transporter-like_ATP-bd"/>
</dbReference>
<accession>A0AA41UBE7</accession>
<dbReference type="Gene3D" id="3.40.50.300">
    <property type="entry name" value="P-loop containing nucleotide triphosphate hydrolases"/>
    <property type="match status" value="1"/>
</dbReference>
<keyword evidence="1" id="KW-0813">Transport</keyword>
<evidence type="ECO:0000313" key="6">
    <source>
        <dbReference type="Proteomes" id="UP001165405"/>
    </source>
</evidence>
<dbReference type="AlphaFoldDB" id="A0AA41UBE7"/>
<keyword evidence="3 5" id="KW-0067">ATP-binding</keyword>
<dbReference type="Pfam" id="PF00005">
    <property type="entry name" value="ABC_tran"/>
    <property type="match status" value="1"/>
</dbReference>
<dbReference type="GO" id="GO:0005886">
    <property type="term" value="C:plasma membrane"/>
    <property type="evidence" value="ECO:0007669"/>
    <property type="project" value="TreeGrafter"/>
</dbReference>
<evidence type="ECO:0000256" key="2">
    <source>
        <dbReference type="ARBA" id="ARBA00022741"/>
    </source>
</evidence>
<dbReference type="SUPFAM" id="SSF52540">
    <property type="entry name" value="P-loop containing nucleoside triphosphate hydrolases"/>
    <property type="match status" value="1"/>
</dbReference>
<evidence type="ECO:0000313" key="5">
    <source>
        <dbReference type="EMBL" id="MCF4121019.1"/>
    </source>
</evidence>
<dbReference type="Proteomes" id="UP001165405">
    <property type="component" value="Unassembled WGS sequence"/>
</dbReference>
<proteinExistence type="predicted"/>
<dbReference type="SMART" id="SM00382">
    <property type="entry name" value="AAA"/>
    <property type="match status" value="1"/>
</dbReference>
<evidence type="ECO:0000256" key="1">
    <source>
        <dbReference type="ARBA" id="ARBA00022448"/>
    </source>
</evidence>
<name>A0AA41UBE7_9MICO</name>
<keyword evidence="6" id="KW-1185">Reference proteome</keyword>
<dbReference type="PANTHER" id="PTHR45772:SF1">
    <property type="entry name" value="ABC TRANSPORTER ATP-BINDING PROTEIN"/>
    <property type="match status" value="1"/>
</dbReference>
<dbReference type="RefSeq" id="WP_236088779.1">
    <property type="nucleotide sequence ID" value="NZ_JAKGSG010000025.1"/>
</dbReference>
<gene>
    <name evidence="5" type="ORF">L1785_08495</name>
</gene>
<dbReference type="EMBL" id="JAKGSG010000025">
    <property type="protein sequence ID" value="MCF4121019.1"/>
    <property type="molecule type" value="Genomic_DNA"/>
</dbReference>
<evidence type="ECO:0000256" key="3">
    <source>
        <dbReference type="ARBA" id="ARBA00022840"/>
    </source>
</evidence>
<organism evidence="5 6">
    <name type="scientific">Antribacter soli</name>
    <dbReference type="NCBI Taxonomy" id="2910976"/>
    <lineage>
        <taxon>Bacteria</taxon>
        <taxon>Bacillati</taxon>
        <taxon>Actinomycetota</taxon>
        <taxon>Actinomycetes</taxon>
        <taxon>Micrococcales</taxon>
        <taxon>Promicromonosporaceae</taxon>
        <taxon>Antribacter</taxon>
    </lineage>
</organism>
<dbReference type="GO" id="GO:0005524">
    <property type="term" value="F:ATP binding"/>
    <property type="evidence" value="ECO:0007669"/>
    <property type="project" value="UniProtKB-KW"/>
</dbReference>
<dbReference type="PROSITE" id="PS50893">
    <property type="entry name" value="ABC_TRANSPORTER_2"/>
    <property type="match status" value="1"/>
</dbReference>
<keyword evidence="2" id="KW-0547">Nucleotide-binding</keyword>
<protein>
    <submittedName>
        <fullName evidence="5">ATP-binding cassette domain-containing protein</fullName>
    </submittedName>
</protein>
<sequence>MSRLTLSGITVRYGGVKPLDDVSLAFESGVCGVIGPNGAGKTTTFNVLSGFALPVAGSVDLDGDDLLAVPAHRRARWGLRRSFQQEQVVRTLTARENVLLAAEHSGSPAADADRALDYVRLARPHRLGAELTMFERRLVDIASCVVGTPRLVLLDEPAAGLDPAESERLLGLITRIPEEVGALVLLVDHDMDLVRAACGTVAVLDFGRRIAAGPTLQVLSSPEVRKAYLGIDEEVTT</sequence>
<dbReference type="InterPro" id="IPR051120">
    <property type="entry name" value="ABC_AA/LPS_Transport"/>
</dbReference>
<dbReference type="PANTHER" id="PTHR45772">
    <property type="entry name" value="CONSERVED COMPONENT OF ABC TRANSPORTER FOR NATURAL AMINO ACIDS-RELATED"/>
    <property type="match status" value="1"/>
</dbReference>
<dbReference type="InterPro" id="IPR027417">
    <property type="entry name" value="P-loop_NTPase"/>
</dbReference>
<evidence type="ECO:0000259" key="4">
    <source>
        <dbReference type="PROSITE" id="PS50893"/>
    </source>
</evidence>
<feature type="domain" description="ABC transporter" evidence="4">
    <location>
        <begin position="4"/>
        <end position="231"/>
    </location>
</feature>
<comment type="caution">
    <text evidence="5">The sequence shown here is derived from an EMBL/GenBank/DDBJ whole genome shotgun (WGS) entry which is preliminary data.</text>
</comment>